<name>A0A0B7BYI8_9EUPU</name>
<evidence type="ECO:0000313" key="1">
    <source>
        <dbReference type="EMBL" id="CEK98028.1"/>
    </source>
</evidence>
<protein>
    <submittedName>
        <fullName evidence="1">Uncharacterized protein</fullName>
    </submittedName>
</protein>
<dbReference type="AlphaFoldDB" id="A0A0B7BYI8"/>
<organism evidence="1">
    <name type="scientific">Arion vulgaris</name>
    <dbReference type="NCBI Taxonomy" id="1028688"/>
    <lineage>
        <taxon>Eukaryota</taxon>
        <taxon>Metazoa</taxon>
        <taxon>Spiralia</taxon>
        <taxon>Lophotrochozoa</taxon>
        <taxon>Mollusca</taxon>
        <taxon>Gastropoda</taxon>
        <taxon>Heterobranchia</taxon>
        <taxon>Euthyneura</taxon>
        <taxon>Panpulmonata</taxon>
        <taxon>Eupulmonata</taxon>
        <taxon>Stylommatophora</taxon>
        <taxon>Helicina</taxon>
        <taxon>Arionoidea</taxon>
        <taxon>Arionidae</taxon>
        <taxon>Arion</taxon>
    </lineage>
</organism>
<gene>
    <name evidence="1" type="primary">ORF217566</name>
</gene>
<reference evidence="1" key="1">
    <citation type="submission" date="2014-12" db="EMBL/GenBank/DDBJ databases">
        <title>Insight into the proteome of Arion vulgaris.</title>
        <authorList>
            <person name="Aradska J."/>
            <person name="Bulat T."/>
            <person name="Smidak R."/>
            <person name="Sarate P."/>
            <person name="Gangsoo J."/>
            <person name="Sialana F."/>
            <person name="Bilban M."/>
            <person name="Lubec G."/>
        </authorList>
    </citation>
    <scope>NUCLEOTIDE SEQUENCE</scope>
    <source>
        <tissue evidence="1">Skin</tissue>
    </source>
</reference>
<accession>A0A0B7BYI8</accession>
<proteinExistence type="predicted"/>
<dbReference type="EMBL" id="HACG01051157">
    <property type="protein sequence ID" value="CEK98028.1"/>
    <property type="molecule type" value="Transcribed_RNA"/>
</dbReference>
<feature type="non-terminal residue" evidence="1">
    <location>
        <position position="1"/>
    </location>
</feature>
<sequence>DEMIKAMLENRPFDHGKGKRLRHEKNKVVSTNTAGPHVWQMLDCYTLTEIPQPIPPQPKVNKIDPFNFGME</sequence>